<comment type="caution">
    <text evidence="2">The sequence shown here is derived from an EMBL/GenBank/DDBJ whole genome shotgun (WGS) entry which is preliminary data.</text>
</comment>
<evidence type="ECO:0000313" key="2">
    <source>
        <dbReference type="EMBL" id="KMQ75814.1"/>
    </source>
</evidence>
<dbReference type="PATRIC" id="fig|1658765.3.peg.2024"/>
<dbReference type="Proteomes" id="UP000036102">
    <property type="component" value="Unassembled WGS sequence"/>
</dbReference>
<dbReference type="EMBL" id="LFBU01000001">
    <property type="protein sequence ID" value="KMQ75814.1"/>
    <property type="molecule type" value="Genomic_DNA"/>
</dbReference>
<dbReference type="RefSeq" id="WP_048495873.1">
    <property type="nucleotide sequence ID" value="NZ_LFBU01000001.1"/>
</dbReference>
<feature type="transmembrane region" description="Helical" evidence="1">
    <location>
        <begin position="16"/>
        <end position="35"/>
    </location>
</feature>
<name>A0A0J7JD70_9GAMM</name>
<dbReference type="AlphaFoldDB" id="A0A0J7JD70"/>
<accession>A0A0J7JD70</accession>
<feature type="transmembrane region" description="Helical" evidence="1">
    <location>
        <begin position="105"/>
        <end position="122"/>
    </location>
</feature>
<feature type="transmembrane region" description="Helical" evidence="1">
    <location>
        <begin position="72"/>
        <end position="93"/>
    </location>
</feature>
<protein>
    <submittedName>
        <fullName evidence="2">Uncharacterized protein</fullName>
    </submittedName>
</protein>
<keyword evidence="1" id="KW-0472">Membrane</keyword>
<dbReference type="STRING" id="1658765.Msub_12023"/>
<evidence type="ECO:0000256" key="1">
    <source>
        <dbReference type="SAM" id="Phobius"/>
    </source>
</evidence>
<dbReference type="SUPFAM" id="SSF49785">
    <property type="entry name" value="Galactose-binding domain-like"/>
    <property type="match status" value="1"/>
</dbReference>
<feature type="transmembrane region" description="Helical" evidence="1">
    <location>
        <begin position="134"/>
        <end position="155"/>
    </location>
</feature>
<dbReference type="InterPro" id="IPR008979">
    <property type="entry name" value="Galactose-bd-like_sf"/>
</dbReference>
<feature type="transmembrane region" description="Helical" evidence="1">
    <location>
        <begin position="47"/>
        <end position="66"/>
    </location>
</feature>
<dbReference type="OrthoDB" id="9760450at2"/>
<sequence length="316" mass="35202">MIPGTTPGMPCTGRQLQLLAGVTSLLIAPFLFVGGPDWSSGPVYKSAWNLGHILLFALLTLTVKPWQWLYGWRLWLVVTGVLLAMGIAIELLQYGQHLDMEWRDLLRNLIGSWLIIAWRPLLVSENRKAAGKQLMAAITALLLLFELASVAQVVARQFQMTRQLPALYDFRLDKPSAFWSGPLTASEAHALEGSKSLRIDLGTEAYSGVSLDNFPSDWRGFATLSLTLFNPGTRPLSMTLRINDVEHDRSANAYNDRFNSRLDLQPGVNTVTIPLAAIEQAPEQRSMDMSEVRRLGLFATRLPEPRSVYLLALTLD</sequence>
<keyword evidence="1" id="KW-0812">Transmembrane</keyword>
<keyword evidence="1" id="KW-1133">Transmembrane helix</keyword>
<organism evidence="2 3">
    <name type="scientific">Marinobacter subterrani</name>
    <dbReference type="NCBI Taxonomy" id="1658765"/>
    <lineage>
        <taxon>Bacteria</taxon>
        <taxon>Pseudomonadati</taxon>
        <taxon>Pseudomonadota</taxon>
        <taxon>Gammaproteobacteria</taxon>
        <taxon>Pseudomonadales</taxon>
        <taxon>Marinobacteraceae</taxon>
        <taxon>Marinobacter</taxon>
    </lineage>
</organism>
<proteinExistence type="predicted"/>
<reference evidence="2 3" key="1">
    <citation type="submission" date="2015-06" db="EMBL/GenBank/DDBJ databases">
        <title>Marinobacter subterrani, a genetically tractable neutrophilic iron-oxidizing strain isolated from the Soudan Iron Mine.</title>
        <authorList>
            <person name="Bonis B.M."/>
            <person name="Gralnick J.A."/>
        </authorList>
    </citation>
    <scope>NUCLEOTIDE SEQUENCE [LARGE SCALE GENOMIC DNA]</scope>
    <source>
        <strain evidence="2 3">JG233</strain>
    </source>
</reference>
<evidence type="ECO:0000313" key="3">
    <source>
        <dbReference type="Proteomes" id="UP000036102"/>
    </source>
</evidence>
<dbReference type="Gene3D" id="2.60.120.430">
    <property type="entry name" value="Galactose-binding lectin"/>
    <property type="match status" value="1"/>
</dbReference>
<keyword evidence="3" id="KW-1185">Reference proteome</keyword>
<gene>
    <name evidence="2" type="ORF">Msub_12023</name>
</gene>